<dbReference type="AlphaFoldDB" id="A0A1T5I9V5"/>
<dbReference type="RefSeq" id="WP_079726358.1">
    <property type="nucleotide sequence ID" value="NZ_FUZP01000001.1"/>
</dbReference>
<dbReference type="STRING" id="123320.SAMN06309945_0101"/>
<proteinExistence type="predicted"/>
<dbReference type="Proteomes" id="UP000190857">
    <property type="component" value="Unassembled WGS sequence"/>
</dbReference>
<gene>
    <name evidence="2" type="ORF">SAMN06309945_0101</name>
</gene>
<name>A0A1T5I9V5_9MICO</name>
<dbReference type="PANTHER" id="PTHR43708">
    <property type="entry name" value="CONSERVED EXPRESSED OXIDOREDUCTASE (EUROFUNG)"/>
    <property type="match status" value="1"/>
</dbReference>
<evidence type="ECO:0000259" key="1">
    <source>
        <dbReference type="Pfam" id="PF01408"/>
    </source>
</evidence>
<protein>
    <submittedName>
        <fullName evidence="2">Oxidoreductase family, NAD-binding Rossmann fold</fullName>
    </submittedName>
</protein>
<evidence type="ECO:0000313" key="3">
    <source>
        <dbReference type="Proteomes" id="UP000190857"/>
    </source>
</evidence>
<dbReference type="OrthoDB" id="9772350at2"/>
<dbReference type="Gene3D" id="3.40.50.720">
    <property type="entry name" value="NAD(P)-binding Rossmann-like Domain"/>
    <property type="match status" value="1"/>
</dbReference>
<reference evidence="2 3" key="1">
    <citation type="submission" date="2017-02" db="EMBL/GenBank/DDBJ databases">
        <authorList>
            <person name="Peterson S.W."/>
        </authorList>
    </citation>
    <scope>NUCLEOTIDE SEQUENCE [LARGE SCALE GENOMIC DNA]</scope>
    <source>
        <strain evidence="2 3">VKM Ac-2059</strain>
    </source>
</reference>
<dbReference type="GO" id="GO:0000166">
    <property type="term" value="F:nucleotide binding"/>
    <property type="evidence" value="ECO:0007669"/>
    <property type="project" value="InterPro"/>
</dbReference>
<dbReference type="InterPro" id="IPR036291">
    <property type="entry name" value="NAD(P)-bd_dom_sf"/>
</dbReference>
<feature type="domain" description="Gfo/Idh/MocA-like oxidoreductase N-terminal" evidence="1">
    <location>
        <begin position="8"/>
        <end position="115"/>
    </location>
</feature>
<keyword evidence="3" id="KW-1185">Reference proteome</keyword>
<evidence type="ECO:0000313" key="2">
    <source>
        <dbReference type="EMBL" id="SKC35722.1"/>
    </source>
</evidence>
<accession>A0A1T5I9V5</accession>
<dbReference type="SUPFAM" id="SSF51735">
    <property type="entry name" value="NAD(P)-binding Rossmann-fold domains"/>
    <property type="match status" value="1"/>
</dbReference>
<sequence length="361" mass="39708">MSDNGDRIRFGIVGSGWRSEFFLRIARALPDRFEVTGLVTRNPETARAIEAEWNVRASPDIDALLDASTPEFVVVSVPRDVAPAIIAQLAERRMPVLTETPPAPDVAALERLHELVLGGATIQVAEQYHLSPLLRAQLGVAASGRLGTVSSALVAQCHDYHGVSVLRRALGIGFEDAVITASLFESPLVQGPDRDGDPREESHVTARQLSARLDFGDRLGVYDFADEQYFSWIRANRILIRGDRGEINNLDLAYLDDFRTPVFTEFRRVATGEGGNLEGMFLRGILVGSSWEYVNEFAPARLNDDEIAIASCLVRMRDHIAGGPALYSLAEASQDHYLGILMHRVAETGDTIRSARQAWAD</sequence>
<organism evidence="2 3">
    <name type="scientific">Okibacterium fritillariae</name>
    <dbReference type="NCBI Taxonomy" id="123320"/>
    <lineage>
        <taxon>Bacteria</taxon>
        <taxon>Bacillati</taxon>
        <taxon>Actinomycetota</taxon>
        <taxon>Actinomycetes</taxon>
        <taxon>Micrococcales</taxon>
        <taxon>Microbacteriaceae</taxon>
        <taxon>Okibacterium</taxon>
    </lineage>
</organism>
<dbReference type="EMBL" id="FUZP01000001">
    <property type="protein sequence ID" value="SKC35722.1"/>
    <property type="molecule type" value="Genomic_DNA"/>
</dbReference>
<dbReference type="Pfam" id="PF01408">
    <property type="entry name" value="GFO_IDH_MocA"/>
    <property type="match status" value="1"/>
</dbReference>
<dbReference type="PANTHER" id="PTHR43708:SF4">
    <property type="entry name" value="OXIDOREDUCTASE YCEM-RELATED"/>
    <property type="match status" value="1"/>
</dbReference>
<dbReference type="InterPro" id="IPR051317">
    <property type="entry name" value="Gfo/Idh/MocA_oxidoreduct"/>
</dbReference>
<dbReference type="InterPro" id="IPR000683">
    <property type="entry name" value="Gfo/Idh/MocA-like_OxRdtase_N"/>
</dbReference>